<sequence length="79" mass="8660">MPDDWTLETVQALKKMAEQREPASAISMKLGMDLTAVRAKLLQLGFAPAPDVRDGDAGESAQAARPDGEREQEQRLHTL</sequence>
<reference evidence="3" key="1">
    <citation type="submission" date="2018-03" db="EMBL/GenBank/DDBJ databases">
        <authorList>
            <person name="Sun L."/>
            <person name="Liu H."/>
            <person name="Chen W."/>
            <person name="Huang K."/>
            <person name="Liu W."/>
            <person name="Gao X."/>
        </authorList>
    </citation>
    <scope>NUCLEOTIDE SEQUENCE [LARGE SCALE GENOMIC DNA]</scope>
    <source>
        <strain evidence="3">SH9</strain>
    </source>
</reference>
<feature type="region of interest" description="Disordered" evidence="1">
    <location>
        <begin position="48"/>
        <end position="79"/>
    </location>
</feature>
<feature type="compositionally biased region" description="Basic and acidic residues" evidence="1">
    <location>
        <begin position="66"/>
        <end position="79"/>
    </location>
</feature>
<dbReference type="OrthoDB" id="7960754at2"/>
<protein>
    <submittedName>
        <fullName evidence="2">Uncharacterized protein</fullName>
    </submittedName>
</protein>
<proteinExistence type="predicted"/>
<evidence type="ECO:0000313" key="2">
    <source>
        <dbReference type="EMBL" id="PSC04956.1"/>
    </source>
</evidence>
<dbReference type="AlphaFoldDB" id="A0A2T1HTI1"/>
<name>A0A2T1HTI1_9HYPH</name>
<keyword evidence="3" id="KW-1185">Reference proteome</keyword>
<evidence type="ECO:0000313" key="3">
    <source>
        <dbReference type="Proteomes" id="UP000239772"/>
    </source>
</evidence>
<comment type="caution">
    <text evidence="2">The sequence shown here is derived from an EMBL/GenBank/DDBJ whole genome shotgun (WGS) entry which is preliminary data.</text>
</comment>
<dbReference type="Proteomes" id="UP000239772">
    <property type="component" value="Unassembled WGS sequence"/>
</dbReference>
<organism evidence="2 3">
    <name type="scientific">Alsobacter soli</name>
    <dbReference type="NCBI Taxonomy" id="2109933"/>
    <lineage>
        <taxon>Bacteria</taxon>
        <taxon>Pseudomonadati</taxon>
        <taxon>Pseudomonadota</taxon>
        <taxon>Alphaproteobacteria</taxon>
        <taxon>Hyphomicrobiales</taxon>
        <taxon>Alsobacteraceae</taxon>
        <taxon>Alsobacter</taxon>
    </lineage>
</organism>
<accession>A0A2T1HTI1</accession>
<gene>
    <name evidence="2" type="ORF">SLNSH_10935</name>
</gene>
<dbReference type="RefSeq" id="WP_106336966.1">
    <property type="nucleotide sequence ID" value="NZ_PVZS01000010.1"/>
</dbReference>
<evidence type="ECO:0000256" key="1">
    <source>
        <dbReference type="SAM" id="MobiDB-lite"/>
    </source>
</evidence>
<dbReference type="EMBL" id="PVZS01000010">
    <property type="protein sequence ID" value="PSC04956.1"/>
    <property type="molecule type" value="Genomic_DNA"/>
</dbReference>